<accession>A0A4R2GIU6</accession>
<organism evidence="1 2">
    <name type="scientific">Natronoflexus pectinivorans</name>
    <dbReference type="NCBI Taxonomy" id="682526"/>
    <lineage>
        <taxon>Bacteria</taxon>
        <taxon>Pseudomonadati</taxon>
        <taxon>Bacteroidota</taxon>
        <taxon>Bacteroidia</taxon>
        <taxon>Marinilabiliales</taxon>
        <taxon>Marinilabiliaceae</taxon>
        <taxon>Natronoflexus</taxon>
    </lineage>
</organism>
<name>A0A4R2GIU6_9BACT</name>
<gene>
    <name evidence="1" type="ORF">EV194_105129</name>
</gene>
<dbReference type="InterPro" id="IPR010133">
    <property type="entry name" value="Bacteriocin_signal_seq"/>
</dbReference>
<proteinExistence type="predicted"/>
<keyword evidence="2" id="KW-1185">Reference proteome</keyword>
<protein>
    <submittedName>
        <fullName evidence="1">Bacteriocin-like protein</fullName>
    </submittedName>
</protein>
<dbReference type="RefSeq" id="WP_132433621.1">
    <property type="nucleotide sequence ID" value="NZ_SLWK01000005.1"/>
</dbReference>
<comment type="caution">
    <text evidence="1">The sequence shown here is derived from an EMBL/GenBank/DDBJ whole genome shotgun (WGS) entry which is preliminary data.</text>
</comment>
<evidence type="ECO:0000313" key="1">
    <source>
        <dbReference type="EMBL" id="TCO08325.1"/>
    </source>
</evidence>
<dbReference type="AlphaFoldDB" id="A0A4R2GIU6"/>
<reference evidence="1 2" key="1">
    <citation type="submission" date="2019-03" db="EMBL/GenBank/DDBJ databases">
        <title>Genomic Encyclopedia of Type Strains, Phase IV (KMG-IV): sequencing the most valuable type-strain genomes for metagenomic binning, comparative biology and taxonomic classification.</title>
        <authorList>
            <person name="Goeker M."/>
        </authorList>
    </citation>
    <scope>NUCLEOTIDE SEQUENCE [LARGE SCALE GENOMIC DNA]</scope>
    <source>
        <strain evidence="1 2">DSM 24179</strain>
    </source>
</reference>
<evidence type="ECO:0000313" key="2">
    <source>
        <dbReference type="Proteomes" id="UP000295221"/>
    </source>
</evidence>
<dbReference type="NCBIfam" id="TIGR01847">
    <property type="entry name" value="bacteriocin_sig"/>
    <property type="match status" value="1"/>
</dbReference>
<sequence length="61" mass="6779">MNKIIFEEISVTGLNIKELSQISGGGRIARWSGMLVGHLHNAWDAFVDGHRAANYDGFVFM</sequence>
<dbReference type="Proteomes" id="UP000295221">
    <property type="component" value="Unassembled WGS sequence"/>
</dbReference>
<dbReference type="EMBL" id="SLWK01000005">
    <property type="protein sequence ID" value="TCO08325.1"/>
    <property type="molecule type" value="Genomic_DNA"/>
</dbReference>